<dbReference type="InterPro" id="IPR017930">
    <property type="entry name" value="Myb_dom"/>
</dbReference>
<dbReference type="CDD" id="cd00167">
    <property type="entry name" value="SANT"/>
    <property type="match status" value="2"/>
</dbReference>
<feature type="domain" description="Myb-like" evidence="2">
    <location>
        <begin position="156"/>
        <end position="210"/>
    </location>
</feature>
<evidence type="ECO:0000259" key="2">
    <source>
        <dbReference type="PROSITE" id="PS50090"/>
    </source>
</evidence>
<dbReference type="Gene3D" id="1.10.10.60">
    <property type="entry name" value="Homeodomain-like"/>
    <property type="match status" value="2"/>
</dbReference>
<evidence type="ECO:0000256" key="1">
    <source>
        <dbReference type="SAM" id="MobiDB-lite"/>
    </source>
</evidence>
<dbReference type="InParanoid" id="A0A448YMZ1"/>
<dbReference type="InterPro" id="IPR050560">
    <property type="entry name" value="MYB_TF"/>
</dbReference>
<feature type="region of interest" description="Disordered" evidence="1">
    <location>
        <begin position="1"/>
        <end position="48"/>
    </location>
</feature>
<dbReference type="PANTHER" id="PTHR45614:SF25">
    <property type="entry name" value="MYB PROTEIN"/>
    <property type="match status" value="1"/>
</dbReference>
<dbReference type="PROSITE" id="PS50090">
    <property type="entry name" value="MYB_LIKE"/>
    <property type="match status" value="2"/>
</dbReference>
<dbReference type="PANTHER" id="PTHR45614">
    <property type="entry name" value="MYB PROTEIN-RELATED"/>
    <property type="match status" value="1"/>
</dbReference>
<dbReference type="GO" id="GO:0000978">
    <property type="term" value="F:RNA polymerase II cis-regulatory region sequence-specific DNA binding"/>
    <property type="evidence" value="ECO:0007669"/>
    <property type="project" value="TreeGrafter"/>
</dbReference>
<name>A0A448YMZ1_BRENA</name>
<dbReference type="GO" id="GO:0000981">
    <property type="term" value="F:DNA-binding transcription factor activity, RNA polymerase II-specific"/>
    <property type="evidence" value="ECO:0007669"/>
    <property type="project" value="TreeGrafter"/>
</dbReference>
<keyword evidence="5" id="KW-1185">Reference proteome</keyword>
<feature type="domain" description="HTH myb-type" evidence="3">
    <location>
        <begin position="156"/>
        <end position="214"/>
    </location>
</feature>
<feature type="compositionally biased region" description="Low complexity" evidence="1">
    <location>
        <begin position="1"/>
        <end position="27"/>
    </location>
</feature>
<feature type="compositionally biased region" description="Low complexity" evidence="1">
    <location>
        <begin position="292"/>
        <end position="313"/>
    </location>
</feature>
<feature type="domain" description="Myb-like" evidence="2">
    <location>
        <begin position="211"/>
        <end position="258"/>
    </location>
</feature>
<protein>
    <submittedName>
        <fullName evidence="4">DEKNAAC103458</fullName>
    </submittedName>
</protein>
<feature type="compositionally biased region" description="Polar residues" evidence="1">
    <location>
        <begin position="111"/>
        <end position="125"/>
    </location>
</feature>
<feature type="region of interest" description="Disordered" evidence="1">
    <location>
        <begin position="455"/>
        <end position="525"/>
    </location>
</feature>
<feature type="compositionally biased region" description="Low complexity" evidence="1">
    <location>
        <begin position="143"/>
        <end position="156"/>
    </location>
</feature>
<feature type="compositionally biased region" description="Low complexity" evidence="1">
    <location>
        <begin position="499"/>
        <end position="525"/>
    </location>
</feature>
<sequence length="571" mass="60906">MYSQQSAMSSSDQSRQSQQPLPAMRLPPMQPRQPRPQGYANNYQSPPAPPVYQNGYVYPQYGYPATGVTNIPGIPVPVTGVPGVPGVSGVQSAQVPAIPFNPLTFRRTSVASNGSAHSANSTGSETPGKPRSSVRSRRASKYGEGTSVTSHGSTSSNKLRRGPWSPDEDRRLLELVDLFGGEKNLNWVKISQLLETRTAKQARERYHQNLKPSLNKSSISPEEGKLIEQLVKKYGKRWAEIARHLNGRSDNAIKNWWNGGANRRKRAAAQARKGSSAGMEGSDSLEGTNDESSASSSATNSVPSSAPNSSDAPQFNTSIFGAPSAAPNSGSAIPVHLPPLRYGRSASVDMRATGSIEPMTSLRKHKLLDEYSRGSPSRRHSVASIHSMGSAQASAVAFNPSFAFSTLSDASASTMYPGSPLSRLSSRNSSITEYTPLSNLGSESNSVASRRSSMFAALQTAEPPSSTGQFRSPNITPRLSVSSASAAPNSFSLQPPHPSGSSSTLPPLSLNDQPQPQQPQPQQTQLRKDIFKKNFSIASQKSTTVTNTNSASIAPKTSNSSGDKMSISFLC</sequence>
<dbReference type="InterPro" id="IPR009057">
    <property type="entry name" value="Homeodomain-like_sf"/>
</dbReference>
<dbReference type="SMART" id="SM00717">
    <property type="entry name" value="SANT"/>
    <property type="match status" value="2"/>
</dbReference>
<dbReference type="Proteomes" id="UP000290900">
    <property type="component" value="Unassembled WGS sequence"/>
</dbReference>
<feature type="region of interest" description="Disordered" evidence="1">
    <location>
        <begin position="264"/>
        <end position="323"/>
    </location>
</feature>
<gene>
    <name evidence="4" type="ORF">BRENAR_LOCUS3033</name>
</gene>
<feature type="domain" description="HTH myb-type" evidence="3">
    <location>
        <begin position="215"/>
        <end position="265"/>
    </location>
</feature>
<dbReference type="InterPro" id="IPR001005">
    <property type="entry name" value="SANT/Myb"/>
</dbReference>
<accession>A0A448YMZ1</accession>
<evidence type="ECO:0000259" key="3">
    <source>
        <dbReference type="PROSITE" id="PS51294"/>
    </source>
</evidence>
<dbReference type="PROSITE" id="PS51294">
    <property type="entry name" value="HTH_MYB"/>
    <property type="match status" value="2"/>
</dbReference>
<dbReference type="GO" id="GO:0000278">
    <property type="term" value="P:mitotic cell cycle"/>
    <property type="evidence" value="ECO:0007669"/>
    <property type="project" value="TreeGrafter"/>
</dbReference>
<dbReference type="AlphaFoldDB" id="A0A448YMZ1"/>
<evidence type="ECO:0000313" key="5">
    <source>
        <dbReference type="Proteomes" id="UP000290900"/>
    </source>
</evidence>
<organism evidence="4 5">
    <name type="scientific">Brettanomyces naardenensis</name>
    <name type="common">Yeast</name>
    <dbReference type="NCBI Taxonomy" id="13370"/>
    <lineage>
        <taxon>Eukaryota</taxon>
        <taxon>Fungi</taxon>
        <taxon>Dikarya</taxon>
        <taxon>Ascomycota</taxon>
        <taxon>Saccharomycotina</taxon>
        <taxon>Pichiomycetes</taxon>
        <taxon>Pichiales</taxon>
        <taxon>Pichiaceae</taxon>
        <taxon>Brettanomyces</taxon>
    </lineage>
</organism>
<dbReference type="SUPFAM" id="SSF46689">
    <property type="entry name" value="Homeodomain-like"/>
    <property type="match status" value="1"/>
</dbReference>
<reference evidence="4 5" key="1">
    <citation type="submission" date="2018-12" db="EMBL/GenBank/DDBJ databases">
        <authorList>
            <person name="Tiukova I."/>
            <person name="Dainat J."/>
        </authorList>
    </citation>
    <scope>NUCLEOTIDE SEQUENCE [LARGE SCALE GENOMIC DNA]</scope>
</reference>
<dbReference type="STRING" id="13370.A0A448YMZ1"/>
<feature type="compositionally biased region" description="Low complexity" evidence="1">
    <location>
        <begin position="268"/>
        <end position="278"/>
    </location>
</feature>
<feature type="compositionally biased region" description="Polar residues" evidence="1">
    <location>
        <begin position="539"/>
        <end position="563"/>
    </location>
</feature>
<feature type="compositionally biased region" description="Polar residues" evidence="1">
    <location>
        <begin position="462"/>
        <end position="493"/>
    </location>
</feature>
<dbReference type="GO" id="GO:0005634">
    <property type="term" value="C:nucleus"/>
    <property type="evidence" value="ECO:0007669"/>
    <property type="project" value="TreeGrafter"/>
</dbReference>
<dbReference type="EMBL" id="CAACVR010000023">
    <property type="protein sequence ID" value="VEU22302.1"/>
    <property type="molecule type" value="Genomic_DNA"/>
</dbReference>
<dbReference type="OrthoDB" id="2143914at2759"/>
<proteinExistence type="predicted"/>
<evidence type="ECO:0000313" key="4">
    <source>
        <dbReference type="EMBL" id="VEU22302.1"/>
    </source>
</evidence>
<dbReference type="GO" id="GO:0045944">
    <property type="term" value="P:positive regulation of transcription by RNA polymerase II"/>
    <property type="evidence" value="ECO:0007669"/>
    <property type="project" value="TreeGrafter"/>
</dbReference>
<feature type="region of interest" description="Disordered" evidence="1">
    <location>
        <begin position="111"/>
        <end position="166"/>
    </location>
</feature>
<feature type="region of interest" description="Disordered" evidence="1">
    <location>
        <begin position="539"/>
        <end position="571"/>
    </location>
</feature>
<dbReference type="Pfam" id="PF00249">
    <property type="entry name" value="Myb_DNA-binding"/>
    <property type="match status" value="2"/>
</dbReference>